<sequence length="180" mass="20395">MGNHSSVDCSSVVDLPQNGVPDQARLVNAYKRLIKPRYTWALFANGTAVVINDEKYDTTTVETATQYAFKKLKANVRDKPTTPLTDINAQYLRWLDGWLVAYKCRRITTFIPVDEDTATALGGQDPMTFGLLGRLLRNKDAEELRIVHLQLDEQQCSTNKTNSTFHVYTRFTRTAPPLLQ</sequence>
<evidence type="ECO:0000313" key="1">
    <source>
        <dbReference type="EMBL" id="KRZ37127.1"/>
    </source>
</evidence>
<comment type="caution">
    <text evidence="1">The sequence shown here is derived from an EMBL/GenBank/DDBJ whole genome shotgun (WGS) entry which is preliminary data.</text>
</comment>
<dbReference type="Proteomes" id="UP000054826">
    <property type="component" value="Unassembled WGS sequence"/>
</dbReference>
<accession>A0A0V1JQ78</accession>
<name>A0A0V1JQ78_TRIPS</name>
<evidence type="ECO:0000313" key="2">
    <source>
        <dbReference type="Proteomes" id="UP000054826"/>
    </source>
</evidence>
<dbReference type="AlphaFoldDB" id="A0A0V1JQ78"/>
<dbReference type="EMBL" id="JYDV01000062">
    <property type="protein sequence ID" value="KRZ37127.1"/>
    <property type="molecule type" value="Genomic_DNA"/>
</dbReference>
<gene>
    <name evidence="1" type="ORF">T4C_3015</name>
</gene>
<organism evidence="1 2">
    <name type="scientific">Trichinella pseudospiralis</name>
    <name type="common">Parasitic roundworm</name>
    <dbReference type="NCBI Taxonomy" id="6337"/>
    <lineage>
        <taxon>Eukaryota</taxon>
        <taxon>Metazoa</taxon>
        <taxon>Ecdysozoa</taxon>
        <taxon>Nematoda</taxon>
        <taxon>Enoplea</taxon>
        <taxon>Dorylaimia</taxon>
        <taxon>Trichinellida</taxon>
        <taxon>Trichinellidae</taxon>
        <taxon>Trichinella</taxon>
    </lineage>
</organism>
<proteinExistence type="predicted"/>
<protein>
    <submittedName>
        <fullName evidence="1">Uncharacterized protein</fullName>
    </submittedName>
</protein>
<reference evidence="1 2" key="1">
    <citation type="submission" date="2015-01" db="EMBL/GenBank/DDBJ databases">
        <title>Evolution of Trichinella species and genotypes.</title>
        <authorList>
            <person name="Korhonen P.K."/>
            <person name="Edoardo P."/>
            <person name="Giuseppe L.R."/>
            <person name="Gasser R.B."/>
        </authorList>
    </citation>
    <scope>NUCLEOTIDE SEQUENCE [LARGE SCALE GENOMIC DNA]</scope>
    <source>
        <strain evidence="1">ISS176</strain>
    </source>
</reference>